<dbReference type="InterPro" id="IPR001650">
    <property type="entry name" value="Helicase_C-like"/>
</dbReference>
<keyword evidence="3" id="KW-0347">Helicase</keyword>
<keyword evidence="3" id="KW-0378">Hydrolase</keyword>
<dbReference type="InterPro" id="IPR006935">
    <property type="entry name" value="Helicase/UvrB_N"/>
</dbReference>
<evidence type="ECO:0000259" key="2">
    <source>
        <dbReference type="SMART" id="SM00487"/>
    </source>
</evidence>
<dbReference type="InterPro" id="IPR014001">
    <property type="entry name" value="Helicase_ATP-bd"/>
</dbReference>
<dbReference type="GO" id="GO:0003677">
    <property type="term" value="F:DNA binding"/>
    <property type="evidence" value="ECO:0007669"/>
    <property type="project" value="InterPro"/>
</dbReference>
<keyword evidence="3" id="KW-0547">Nucleotide-binding</keyword>
<dbReference type="EMBL" id="FOLO01000004">
    <property type="protein sequence ID" value="SFC09606.1"/>
    <property type="molecule type" value="Genomic_DNA"/>
</dbReference>
<dbReference type="GO" id="GO:0016787">
    <property type="term" value="F:hydrolase activity"/>
    <property type="evidence" value="ECO:0007669"/>
    <property type="project" value="InterPro"/>
</dbReference>
<proteinExistence type="predicted"/>
<evidence type="ECO:0000256" key="1">
    <source>
        <dbReference type="SAM" id="MobiDB-lite"/>
    </source>
</evidence>
<feature type="compositionally biased region" description="Basic and acidic residues" evidence="1">
    <location>
        <begin position="445"/>
        <end position="459"/>
    </location>
</feature>
<feature type="region of interest" description="Disordered" evidence="1">
    <location>
        <begin position="409"/>
        <end position="459"/>
    </location>
</feature>
<reference evidence="3 4" key="1">
    <citation type="submission" date="2016-10" db="EMBL/GenBank/DDBJ databases">
        <authorList>
            <person name="de Groot N.N."/>
        </authorList>
    </citation>
    <scope>NUCLEOTIDE SEQUENCE [LARGE SCALE GENOMIC DNA]</scope>
    <source>
        <strain evidence="3 4">DSM 6059</strain>
    </source>
</reference>
<keyword evidence="3" id="KW-0067">ATP-binding</keyword>
<dbReference type="Gene3D" id="3.40.50.300">
    <property type="entry name" value="P-loop containing nucleotide triphosphate hydrolases"/>
    <property type="match status" value="2"/>
</dbReference>
<dbReference type="Pfam" id="PF00271">
    <property type="entry name" value="Helicase_C"/>
    <property type="match status" value="1"/>
</dbReference>
<dbReference type="OrthoDB" id="5165890at2"/>
<dbReference type="GO" id="GO:0004386">
    <property type="term" value="F:helicase activity"/>
    <property type="evidence" value="ECO:0007669"/>
    <property type="project" value="UniProtKB-KW"/>
</dbReference>
<dbReference type="RefSeq" id="WP_091980561.1">
    <property type="nucleotide sequence ID" value="NZ_FOLO01000004.1"/>
</dbReference>
<dbReference type="GO" id="GO:0005524">
    <property type="term" value="F:ATP binding"/>
    <property type="evidence" value="ECO:0007669"/>
    <property type="project" value="InterPro"/>
</dbReference>
<dbReference type="Pfam" id="PF04851">
    <property type="entry name" value="ResIII"/>
    <property type="match status" value="1"/>
</dbReference>
<dbReference type="PANTHER" id="PTHR47396:SF1">
    <property type="entry name" value="ATP-DEPENDENT HELICASE IRC3-RELATED"/>
    <property type="match status" value="1"/>
</dbReference>
<dbReference type="AlphaFoldDB" id="A0A1I1GDR7"/>
<dbReference type="PANTHER" id="PTHR47396">
    <property type="entry name" value="TYPE I RESTRICTION ENZYME ECOKI R PROTEIN"/>
    <property type="match status" value="1"/>
</dbReference>
<feature type="domain" description="Helicase ATP-binding" evidence="2">
    <location>
        <begin position="2"/>
        <end position="196"/>
    </location>
</feature>
<gene>
    <name evidence="3" type="ORF">SAMN02745724_00916</name>
</gene>
<sequence length="503" mass="56268">MKLRNWQSECINSAISKYEFKKHFLALATPGAGKTMMASTLAKMLYDQDKIDLVLCFSPSSIVAHDFSGALSEQFKTHFDGNIDAMGNSYTYQGLSSLDETVWRLLKRYRVFVIFDEIHHCAGSNIKNANAWGEQIITNIKNKAAYTIALTGTPWRSDALPIVLADYCNKSGKIQCDYVYGLQEAIRDNVCRIPQVIALDNDQISVKKGDETSYFTSFYDLLSQDIIPYSDIVTNPKVIEQLLRHSNTKLDKLRCFNKDAGGLIVASSIVHAKQIKLILEKTIGETAVVVTSDEDSANNLITSFRNSQEKWIISVGMISEGTNIPRLQVCCYLSNVKTEMNYRQVSGRILRFTDAPNQQAFLFMPAEPKLVKYAYRVAQDIPDALSKVKFVPMAEEITAEVDIKIEGEPIIDDGDSTDTSTNKPILDIGDTITDTNETPDVDTDEIPKPIDDTPKGEKPVTTEKIMGIFGQFNHTELEIDGFEHLVISDKSIAKLNEFSTQVF</sequence>
<evidence type="ECO:0000313" key="4">
    <source>
        <dbReference type="Proteomes" id="UP000198862"/>
    </source>
</evidence>
<dbReference type="STRING" id="1123010.SAMN02745724_00916"/>
<dbReference type="SUPFAM" id="SSF52540">
    <property type="entry name" value="P-loop containing nucleoside triphosphate hydrolases"/>
    <property type="match status" value="2"/>
</dbReference>
<keyword evidence="4" id="KW-1185">Reference proteome</keyword>
<accession>A0A1I1GDR7</accession>
<evidence type="ECO:0000313" key="3">
    <source>
        <dbReference type="EMBL" id="SFC09606.1"/>
    </source>
</evidence>
<organism evidence="3 4">
    <name type="scientific">Pseudoalteromonas denitrificans DSM 6059</name>
    <dbReference type="NCBI Taxonomy" id="1123010"/>
    <lineage>
        <taxon>Bacteria</taxon>
        <taxon>Pseudomonadati</taxon>
        <taxon>Pseudomonadota</taxon>
        <taxon>Gammaproteobacteria</taxon>
        <taxon>Alteromonadales</taxon>
        <taxon>Pseudoalteromonadaceae</taxon>
        <taxon>Pseudoalteromonas</taxon>
    </lineage>
</organism>
<dbReference type="SMART" id="SM00487">
    <property type="entry name" value="DEXDc"/>
    <property type="match status" value="1"/>
</dbReference>
<dbReference type="InterPro" id="IPR027417">
    <property type="entry name" value="P-loop_NTPase"/>
</dbReference>
<dbReference type="GO" id="GO:0005829">
    <property type="term" value="C:cytosol"/>
    <property type="evidence" value="ECO:0007669"/>
    <property type="project" value="TreeGrafter"/>
</dbReference>
<dbReference type="InterPro" id="IPR050742">
    <property type="entry name" value="Helicase_Restrict-Modif_Enz"/>
</dbReference>
<protein>
    <submittedName>
        <fullName evidence="3">Superfamily II DNA or RNA helicase</fullName>
    </submittedName>
</protein>
<dbReference type="Proteomes" id="UP000198862">
    <property type="component" value="Unassembled WGS sequence"/>
</dbReference>
<name>A0A1I1GDR7_9GAMM</name>